<keyword evidence="1" id="KW-1133">Transmembrane helix</keyword>
<proteinExistence type="predicted"/>
<gene>
    <name evidence="2" type="ORF">Fuma_06122</name>
</gene>
<protein>
    <submittedName>
        <fullName evidence="2">Uncharacterized protein</fullName>
    </submittedName>
</protein>
<evidence type="ECO:0000313" key="3">
    <source>
        <dbReference type="Proteomes" id="UP000187735"/>
    </source>
</evidence>
<keyword evidence="1" id="KW-0812">Transmembrane</keyword>
<feature type="transmembrane region" description="Helical" evidence="1">
    <location>
        <begin position="6"/>
        <end position="23"/>
    </location>
</feature>
<organism evidence="2 3">
    <name type="scientific">Fuerstiella marisgermanici</name>
    <dbReference type="NCBI Taxonomy" id="1891926"/>
    <lineage>
        <taxon>Bacteria</taxon>
        <taxon>Pseudomonadati</taxon>
        <taxon>Planctomycetota</taxon>
        <taxon>Planctomycetia</taxon>
        <taxon>Planctomycetales</taxon>
        <taxon>Planctomycetaceae</taxon>
        <taxon>Fuerstiella</taxon>
    </lineage>
</organism>
<keyword evidence="1" id="KW-0472">Membrane</keyword>
<dbReference type="OrthoDB" id="278894at2"/>
<sequence>MIEKLLLHFIGYGVFIGVMYGMWKSNARRWSRLARKYSAGDQIPSQESVCFAKRTMQTVILVGGDIAWNSYKGIVTVGVTSEGILLQLLLPFSIFHAPLLIPYRDCSIEPKKWYLFGKSHQYTLTQVSNVQLIVDDELQHWIETQCASLAVAVS</sequence>
<accession>A0A1P8WQW8</accession>
<keyword evidence="3" id="KW-1185">Reference proteome</keyword>
<dbReference type="RefSeq" id="WP_077027476.1">
    <property type="nucleotide sequence ID" value="NZ_CP017641.1"/>
</dbReference>
<dbReference type="STRING" id="1891926.Fuma_06122"/>
<dbReference type="KEGG" id="fmr:Fuma_06122"/>
<dbReference type="AlphaFoldDB" id="A0A1P8WQW8"/>
<evidence type="ECO:0000256" key="1">
    <source>
        <dbReference type="SAM" id="Phobius"/>
    </source>
</evidence>
<evidence type="ECO:0000313" key="2">
    <source>
        <dbReference type="EMBL" id="APZ96453.1"/>
    </source>
</evidence>
<dbReference type="Proteomes" id="UP000187735">
    <property type="component" value="Chromosome"/>
</dbReference>
<dbReference type="EMBL" id="CP017641">
    <property type="protein sequence ID" value="APZ96453.1"/>
    <property type="molecule type" value="Genomic_DNA"/>
</dbReference>
<reference evidence="2 3" key="1">
    <citation type="journal article" date="2016" name="Front. Microbiol.">
        <title>Fuerstia marisgermanicae gen. nov., sp. nov., an Unusual Member of the Phylum Planctomycetes from the German Wadden Sea.</title>
        <authorList>
            <person name="Kohn T."/>
            <person name="Heuer A."/>
            <person name="Jogler M."/>
            <person name="Vollmers J."/>
            <person name="Boedeker C."/>
            <person name="Bunk B."/>
            <person name="Rast P."/>
            <person name="Borchert D."/>
            <person name="Glockner I."/>
            <person name="Freese H.M."/>
            <person name="Klenk H.P."/>
            <person name="Overmann J."/>
            <person name="Kaster A.K."/>
            <person name="Rohde M."/>
            <person name="Wiegand S."/>
            <person name="Jogler C."/>
        </authorList>
    </citation>
    <scope>NUCLEOTIDE SEQUENCE [LARGE SCALE GENOMIC DNA]</scope>
    <source>
        <strain evidence="2 3">NH11</strain>
    </source>
</reference>
<name>A0A1P8WQW8_9PLAN</name>